<name>A0A0R2BHP4_9LACO</name>
<evidence type="ECO:0000256" key="6">
    <source>
        <dbReference type="ARBA" id="ARBA00022801"/>
    </source>
</evidence>
<keyword evidence="4" id="KW-0479">Metal-binding</keyword>
<dbReference type="SUPFAM" id="SSF52540">
    <property type="entry name" value="P-loop containing nucleoside triphosphate hydrolases"/>
    <property type="match status" value="1"/>
</dbReference>
<keyword evidence="8" id="KW-0067">ATP-binding</keyword>
<dbReference type="GO" id="GO:0005829">
    <property type="term" value="C:cytosol"/>
    <property type="evidence" value="ECO:0007669"/>
    <property type="project" value="TreeGrafter"/>
</dbReference>
<dbReference type="InterPro" id="IPR050079">
    <property type="entry name" value="DEAD_box_RNA_helicase"/>
</dbReference>
<dbReference type="InterPro" id="IPR038257">
    <property type="entry name" value="CRISPR-assoc_Cas3_HD_sf"/>
</dbReference>
<dbReference type="Proteomes" id="UP000051813">
    <property type="component" value="Unassembled WGS sequence"/>
</dbReference>
<feature type="domain" description="HD Cas3-type" evidence="10">
    <location>
        <begin position="14"/>
        <end position="200"/>
    </location>
</feature>
<accession>A0A0R2BHP4</accession>
<dbReference type="NCBIfam" id="TIGR01587">
    <property type="entry name" value="cas3_core"/>
    <property type="match status" value="1"/>
</dbReference>
<dbReference type="PATRIC" id="fig|1423738.3.peg.191"/>
<reference evidence="11 12" key="1">
    <citation type="journal article" date="2015" name="Genome Announc.">
        <title>Expanding the biotechnology potential of lactobacilli through comparative genomics of 213 strains and associated genera.</title>
        <authorList>
            <person name="Sun Z."/>
            <person name="Harris H.M."/>
            <person name="McCann A."/>
            <person name="Guo C."/>
            <person name="Argimon S."/>
            <person name="Zhang W."/>
            <person name="Yang X."/>
            <person name="Jeffery I.B."/>
            <person name="Cooney J.C."/>
            <person name="Kagawa T.F."/>
            <person name="Liu W."/>
            <person name="Song Y."/>
            <person name="Salvetti E."/>
            <person name="Wrobel A."/>
            <person name="Rasinkangas P."/>
            <person name="Parkhill J."/>
            <person name="Rea M.C."/>
            <person name="O'Sullivan O."/>
            <person name="Ritari J."/>
            <person name="Douillard F.P."/>
            <person name="Paul Ross R."/>
            <person name="Yang R."/>
            <person name="Briner A.E."/>
            <person name="Felis G.E."/>
            <person name="de Vos W.M."/>
            <person name="Barrangou R."/>
            <person name="Klaenhammer T.R."/>
            <person name="Caufield P.W."/>
            <person name="Cui Y."/>
            <person name="Zhang H."/>
            <person name="O'Toole P.W."/>
        </authorList>
    </citation>
    <scope>NUCLEOTIDE SEQUENCE [LARGE SCALE GENOMIC DNA]</scope>
    <source>
        <strain evidence="11 12">DSM 20335</strain>
    </source>
</reference>
<dbReference type="InterPro" id="IPR006483">
    <property type="entry name" value="CRISPR-assoc_Cas3_HD"/>
</dbReference>
<dbReference type="SMART" id="SM00487">
    <property type="entry name" value="DEXDc"/>
    <property type="match status" value="1"/>
</dbReference>
<dbReference type="CDD" id="cd09641">
    <property type="entry name" value="Cas3''_I"/>
    <property type="match status" value="1"/>
</dbReference>
<evidence type="ECO:0000256" key="1">
    <source>
        <dbReference type="ARBA" id="ARBA00006847"/>
    </source>
</evidence>
<gene>
    <name evidence="11" type="ORF">FC84_GL000189</name>
</gene>
<evidence type="ECO:0000256" key="7">
    <source>
        <dbReference type="ARBA" id="ARBA00022806"/>
    </source>
</evidence>
<dbReference type="GO" id="GO:0016787">
    <property type="term" value="F:hydrolase activity"/>
    <property type="evidence" value="ECO:0007669"/>
    <property type="project" value="UniProtKB-KW"/>
</dbReference>
<dbReference type="Pfam" id="PF00270">
    <property type="entry name" value="DEAD"/>
    <property type="match status" value="1"/>
</dbReference>
<dbReference type="GO" id="GO:0005524">
    <property type="term" value="F:ATP binding"/>
    <property type="evidence" value="ECO:0007669"/>
    <property type="project" value="UniProtKB-KW"/>
</dbReference>
<evidence type="ECO:0000256" key="8">
    <source>
        <dbReference type="ARBA" id="ARBA00022840"/>
    </source>
</evidence>
<dbReference type="Gene3D" id="3.40.50.300">
    <property type="entry name" value="P-loop containing nucleotide triphosphate hydrolases"/>
    <property type="match status" value="2"/>
</dbReference>
<dbReference type="GO" id="GO:0003676">
    <property type="term" value="F:nucleic acid binding"/>
    <property type="evidence" value="ECO:0007669"/>
    <property type="project" value="InterPro"/>
</dbReference>
<comment type="caution">
    <text evidence="11">The sequence shown here is derived from an EMBL/GenBank/DDBJ whole genome shotgun (WGS) entry which is preliminary data.</text>
</comment>
<dbReference type="GO" id="GO:0051607">
    <property type="term" value="P:defense response to virus"/>
    <property type="evidence" value="ECO:0007669"/>
    <property type="project" value="UniProtKB-KW"/>
</dbReference>
<comment type="similarity">
    <text evidence="1">In the N-terminal section; belongs to the CRISPR-associated nuclease Cas3-HD family.</text>
</comment>
<dbReference type="Pfam" id="PF22590">
    <property type="entry name" value="Cas3-like_C_2"/>
    <property type="match status" value="1"/>
</dbReference>
<evidence type="ECO:0000256" key="9">
    <source>
        <dbReference type="ARBA" id="ARBA00023118"/>
    </source>
</evidence>
<dbReference type="InterPro" id="IPR054712">
    <property type="entry name" value="Cas3-like_dom"/>
</dbReference>
<dbReference type="GO" id="GO:0046872">
    <property type="term" value="F:metal ion binding"/>
    <property type="evidence" value="ECO:0007669"/>
    <property type="project" value="UniProtKB-KW"/>
</dbReference>
<evidence type="ECO:0000256" key="2">
    <source>
        <dbReference type="ARBA" id="ARBA00009046"/>
    </source>
</evidence>
<keyword evidence="9" id="KW-0051">Antiviral defense</keyword>
<dbReference type="GO" id="GO:0004518">
    <property type="term" value="F:nuclease activity"/>
    <property type="evidence" value="ECO:0007669"/>
    <property type="project" value="UniProtKB-KW"/>
</dbReference>
<evidence type="ECO:0000256" key="3">
    <source>
        <dbReference type="ARBA" id="ARBA00022722"/>
    </source>
</evidence>
<dbReference type="GO" id="GO:0003724">
    <property type="term" value="F:RNA helicase activity"/>
    <property type="evidence" value="ECO:0007669"/>
    <property type="project" value="TreeGrafter"/>
</dbReference>
<dbReference type="PANTHER" id="PTHR47959">
    <property type="entry name" value="ATP-DEPENDENT RNA HELICASE RHLE-RELATED"/>
    <property type="match status" value="1"/>
</dbReference>
<evidence type="ECO:0000313" key="12">
    <source>
        <dbReference type="Proteomes" id="UP000051813"/>
    </source>
</evidence>
<keyword evidence="12" id="KW-1185">Reference proteome</keyword>
<dbReference type="Gene3D" id="1.10.3210.30">
    <property type="match status" value="1"/>
</dbReference>
<dbReference type="AlphaFoldDB" id="A0A0R2BHP4"/>
<sequence length="790" mass="91129">MEAVMKFLAKSKDKAGHEETIVEHTNELLNQLAYLKTLYPQALSSEGWELLEVACVDHDLGKMNLKFQEKLQSHQTMLAGEIPHALLSITLLNRKQLESIYAKKDVSALYKAIAFHHYRDLSKYNSLDYKTERLKLNEMALKFPFSQIKSKHQLLLDPGETTPPPSKYFNLETRARNNDRFLNYDLYVMLKGLLNRIDYAASGHYDVEKPAGALQPALLKNTLQKWREHNPNADWNKMQRYVLEHRQDNLIIRAQTGMGKTEAALLWAADDKTFFTLPLRIAIDSIYTRLSTKVFTQKTAPDNIGKLDSDTDEFMLSLAGQMDSDELEVYGAQLKSWSLPLTITTLDQVFNFVYHYINFEMKLATLSYSKVIIDEIQMYDENLLAYIIYGLGEILRMGGHFMIMTATLPEFVVDLLCQNKDFRDVIEQTGQLPYKKPEPFIKNDAPLRHNIKIERNNINAEKILTVFDHNKVLVVCNTIQCAIKIYNEILTSGINKDKVHLIHSHFIHADRMKKQTEILEFGDIHTHDDGIWIGTQILEASLDLDFDVLLTELSELNGLFQRMGRCYRNRDTAPLGTNVFVFVGTDDIYPSGIKYVVDAGFFKLSRMFLMRQGDGPLNEATKMNLVETTYTTDNIKEYSSQYYQRLNKTMVYLQDIANDGKTKSEVDMLFRGIDSKNVIPQSVYVEHEETIRQAYEILTTPMRELSKNGNENPRNMKSAAIVTIKNFLVPISNYQYKKLKDNNRIDLDRLAKKQSNFHYLIADVPYDDEIGLQMPTINVNDFVNEYSNIF</sequence>
<evidence type="ECO:0000256" key="5">
    <source>
        <dbReference type="ARBA" id="ARBA00022741"/>
    </source>
</evidence>
<dbReference type="PROSITE" id="PS51643">
    <property type="entry name" value="HD_CAS3"/>
    <property type="match status" value="1"/>
</dbReference>
<dbReference type="InterPro" id="IPR027417">
    <property type="entry name" value="P-loop_NTPase"/>
</dbReference>
<organism evidence="11 12">
    <name type="scientific">Lapidilactobacillus dextrinicus DSM 20335</name>
    <dbReference type="NCBI Taxonomy" id="1423738"/>
    <lineage>
        <taxon>Bacteria</taxon>
        <taxon>Bacillati</taxon>
        <taxon>Bacillota</taxon>
        <taxon>Bacilli</taxon>
        <taxon>Lactobacillales</taxon>
        <taxon>Lactobacillaceae</taxon>
        <taxon>Lapidilactobacillus</taxon>
    </lineage>
</organism>
<keyword evidence="6" id="KW-0378">Hydrolase</keyword>
<dbReference type="NCBIfam" id="TIGR01596">
    <property type="entry name" value="cas3_HD"/>
    <property type="match status" value="1"/>
</dbReference>
<dbReference type="PANTHER" id="PTHR47959:SF16">
    <property type="entry name" value="CRISPR-ASSOCIATED NUCLEASE_HELICASE CAS3-RELATED"/>
    <property type="match status" value="1"/>
</dbReference>
<dbReference type="STRING" id="1423738.FC84_GL000189"/>
<dbReference type="InterPro" id="IPR014001">
    <property type="entry name" value="Helicase_ATP-bd"/>
</dbReference>
<proteinExistence type="inferred from homology"/>
<keyword evidence="5" id="KW-0547">Nucleotide-binding</keyword>
<dbReference type="EMBL" id="AYYK01000008">
    <property type="protein sequence ID" value="KRM79032.1"/>
    <property type="molecule type" value="Genomic_DNA"/>
</dbReference>
<evidence type="ECO:0000256" key="4">
    <source>
        <dbReference type="ARBA" id="ARBA00022723"/>
    </source>
</evidence>
<keyword evidence="3" id="KW-0540">Nuclease</keyword>
<dbReference type="InterPro" id="IPR011545">
    <property type="entry name" value="DEAD/DEAH_box_helicase_dom"/>
</dbReference>
<evidence type="ECO:0000313" key="11">
    <source>
        <dbReference type="EMBL" id="KRM79032.1"/>
    </source>
</evidence>
<keyword evidence="7" id="KW-0347">Helicase</keyword>
<dbReference type="InterPro" id="IPR006474">
    <property type="entry name" value="Helicase_Cas3_CRISPR-ass_core"/>
</dbReference>
<protein>
    <submittedName>
        <fullName evidence="11">CRISPR-associated helicase cas3 domain protein</fullName>
    </submittedName>
</protein>
<evidence type="ECO:0000259" key="10">
    <source>
        <dbReference type="PROSITE" id="PS51643"/>
    </source>
</evidence>
<comment type="similarity">
    <text evidence="2">In the central section; belongs to the CRISPR-associated helicase Cas3 family.</text>
</comment>